<name>A0A975Q704_9BACE</name>
<proteinExistence type="predicted"/>
<reference evidence="2" key="1">
    <citation type="journal article" date="2021" name="PLoS Genet.">
        <title>Mobile Type VI secretion system loci of the gut Bacteroidales display extensive intra-ecosystem transfer, multi-species spread and geographical clustering.</title>
        <authorList>
            <person name="Garcia-Bayona L."/>
            <person name="Coyne M.J."/>
            <person name="Comstock L.E."/>
        </authorList>
    </citation>
    <scope>NUCLEOTIDE SEQUENCE</scope>
    <source>
        <strain evidence="2">CL11T00C20</strain>
    </source>
</reference>
<dbReference type="KEGG" id="beg:INE88_03064"/>
<evidence type="ECO:0000256" key="1">
    <source>
        <dbReference type="SAM" id="SignalP"/>
    </source>
</evidence>
<accession>A0A975Q704</accession>
<protein>
    <submittedName>
        <fullName evidence="2">Uncharacterized protein</fullName>
    </submittedName>
</protein>
<dbReference type="AlphaFoldDB" id="A0A975Q704"/>
<sequence>MRMKKILLGLVCSLALTACGPAHKSVLEPLTPEEADELAGKYEHFINIYERVIFPKVNKLPEHSLLRQRLEKLTYGDFMEFHRQLFDNDYEERASKEWDKKYDLEKLTRQLDSMTDSIDAYWNDYKENGSPSSYISVEFLDMEKKSWVDDSWGFTVNKLDVSLKLKVTPLKGKIDKLSVSYVLYKGSEHTLGAHVGGGSIEIDTPFDSPEIISSQLKIGDYKPWINNEDYKAYIRNNSVETIKEQCHISLNSPTLIIDGKKFDMTVFYDKIPYYANRYKELRNDTASSDYKLCRDVFIRGEIDKTYYEKDTWVSLRKSQMEYEFNPVAYALFYGEDMAKEIQEKLEDE</sequence>
<feature type="signal peptide" evidence="1">
    <location>
        <begin position="1"/>
        <end position="24"/>
    </location>
</feature>
<gene>
    <name evidence="2" type="ORF">INE88_03064</name>
</gene>
<organism evidence="2 3">
    <name type="scientific">Bacteroides eggerthii</name>
    <dbReference type="NCBI Taxonomy" id="28111"/>
    <lineage>
        <taxon>Bacteria</taxon>
        <taxon>Pseudomonadati</taxon>
        <taxon>Bacteroidota</taxon>
        <taxon>Bacteroidia</taxon>
        <taxon>Bacteroidales</taxon>
        <taxon>Bacteroidaceae</taxon>
        <taxon>Bacteroides</taxon>
    </lineage>
</organism>
<dbReference type="EMBL" id="CP072227">
    <property type="protein sequence ID" value="QUT46237.1"/>
    <property type="molecule type" value="Genomic_DNA"/>
</dbReference>
<evidence type="ECO:0000313" key="2">
    <source>
        <dbReference type="EMBL" id="QUT46237.1"/>
    </source>
</evidence>
<feature type="chain" id="PRO_5036940094" evidence="1">
    <location>
        <begin position="25"/>
        <end position="348"/>
    </location>
</feature>
<dbReference type="RefSeq" id="WP_211454270.1">
    <property type="nucleotide sequence ID" value="NZ_CP072227.1"/>
</dbReference>
<evidence type="ECO:0000313" key="3">
    <source>
        <dbReference type="Proteomes" id="UP000679226"/>
    </source>
</evidence>
<dbReference type="PROSITE" id="PS51257">
    <property type="entry name" value="PROKAR_LIPOPROTEIN"/>
    <property type="match status" value="1"/>
</dbReference>
<keyword evidence="1" id="KW-0732">Signal</keyword>
<dbReference type="Proteomes" id="UP000679226">
    <property type="component" value="Chromosome"/>
</dbReference>